<dbReference type="EMBL" id="PFFQ01000006">
    <property type="protein sequence ID" value="PIW19012.1"/>
    <property type="molecule type" value="Genomic_DNA"/>
</dbReference>
<evidence type="ECO:0000313" key="3">
    <source>
        <dbReference type="EMBL" id="PIW19012.1"/>
    </source>
</evidence>
<evidence type="ECO:0000259" key="1">
    <source>
        <dbReference type="Pfam" id="PF03033"/>
    </source>
</evidence>
<dbReference type="AlphaFoldDB" id="A0A2M7GA35"/>
<feature type="domain" description="Glycosyltransferase family 28 N-terminal" evidence="1">
    <location>
        <begin position="4"/>
        <end position="80"/>
    </location>
</feature>
<dbReference type="InterPro" id="IPR004276">
    <property type="entry name" value="GlycoTrans_28_N"/>
</dbReference>
<dbReference type="InterPro" id="IPR010610">
    <property type="entry name" value="EryCIII-like_C"/>
</dbReference>
<organism evidence="3 4">
    <name type="scientific">bacterium (Candidatus Blackallbacteria) CG17_big_fil_post_rev_8_21_14_2_50_48_46</name>
    <dbReference type="NCBI Taxonomy" id="2014261"/>
    <lineage>
        <taxon>Bacteria</taxon>
        <taxon>Candidatus Blackallbacteria</taxon>
    </lineage>
</organism>
<feature type="domain" description="Erythromycin biosynthesis protein CIII-like C-terminal" evidence="2">
    <location>
        <begin position="289"/>
        <end position="383"/>
    </location>
</feature>
<dbReference type="PANTHER" id="PTHR48050:SF13">
    <property type="entry name" value="STEROL 3-BETA-GLUCOSYLTRANSFERASE UGT80A2"/>
    <property type="match status" value="1"/>
</dbReference>
<dbReference type="InterPro" id="IPR050426">
    <property type="entry name" value="Glycosyltransferase_28"/>
</dbReference>
<dbReference type="GO" id="GO:0033072">
    <property type="term" value="P:vancomycin biosynthetic process"/>
    <property type="evidence" value="ECO:0007669"/>
    <property type="project" value="UniProtKB-ARBA"/>
</dbReference>
<dbReference type="Proteomes" id="UP000231019">
    <property type="component" value="Unassembled WGS sequence"/>
</dbReference>
<dbReference type="GO" id="GO:0005975">
    <property type="term" value="P:carbohydrate metabolic process"/>
    <property type="evidence" value="ECO:0007669"/>
    <property type="project" value="InterPro"/>
</dbReference>
<dbReference type="Pfam" id="PF06722">
    <property type="entry name" value="EryCIII-like_C"/>
    <property type="match status" value="1"/>
</dbReference>
<dbReference type="GO" id="GO:0008194">
    <property type="term" value="F:UDP-glycosyltransferase activity"/>
    <property type="evidence" value="ECO:0007669"/>
    <property type="project" value="InterPro"/>
</dbReference>
<comment type="caution">
    <text evidence="3">The sequence shown here is derived from an EMBL/GenBank/DDBJ whole genome shotgun (WGS) entry which is preliminary data.</text>
</comment>
<evidence type="ECO:0000259" key="2">
    <source>
        <dbReference type="Pfam" id="PF06722"/>
    </source>
</evidence>
<sequence>MARILVAGHGSRGDIQPLLALAVGLQAAGHEIEMISPPDFTAWIQGYGIPVHSLGESMQDLVATYGATLMKNPVEVLRHMLSLIHANLALQHEKTLPLAEGFDLIVASSLQLSAFTAADYWQIPYRYLVYCPSLIPSKDYMSLLWPWPELHPSLHERAWQLEKIGWQWALGGLINRERKKIGLPAVQEIVDCFLSPHPLLAAYRELASAPRDVTPLTQIPALHLKAQETCLPPEVEDYLQAGSAPIYLGFGSMNDGKAEASTAAMIKLARKRKERFILSKGWGGLGTQSALPENIFLIEALPHDLLFPRLRAVIHHGGAGTTSAAARAGLPQQLVPHLLDQHYWAHAVHTRGLGPPALPKRLFKAEALDNALQRLLREDYYARAQALGKKLRLQNGVEQAVQFLEAELASTK</sequence>
<evidence type="ECO:0000313" key="4">
    <source>
        <dbReference type="Proteomes" id="UP000231019"/>
    </source>
</evidence>
<name>A0A2M7GA35_9BACT</name>
<accession>A0A2M7GA35</accession>
<reference evidence="3 4" key="1">
    <citation type="submission" date="2017-09" db="EMBL/GenBank/DDBJ databases">
        <title>Depth-based differentiation of microbial function through sediment-hosted aquifers and enrichment of novel symbionts in the deep terrestrial subsurface.</title>
        <authorList>
            <person name="Probst A.J."/>
            <person name="Ladd B."/>
            <person name="Jarett J.K."/>
            <person name="Geller-Mcgrath D.E."/>
            <person name="Sieber C.M."/>
            <person name="Emerson J.B."/>
            <person name="Anantharaman K."/>
            <person name="Thomas B.C."/>
            <person name="Malmstrom R."/>
            <person name="Stieglmeier M."/>
            <person name="Klingl A."/>
            <person name="Woyke T."/>
            <person name="Ryan C.M."/>
            <person name="Banfield J.F."/>
        </authorList>
    </citation>
    <scope>NUCLEOTIDE SEQUENCE [LARGE SCALE GENOMIC DNA]</scope>
    <source>
        <strain evidence="3">CG17_big_fil_post_rev_8_21_14_2_50_48_46</strain>
    </source>
</reference>
<dbReference type="PANTHER" id="PTHR48050">
    <property type="entry name" value="STEROL 3-BETA-GLUCOSYLTRANSFERASE"/>
    <property type="match status" value="1"/>
</dbReference>
<protein>
    <submittedName>
        <fullName evidence="3">Uncharacterized protein</fullName>
    </submittedName>
</protein>
<dbReference type="Gene3D" id="3.40.50.2000">
    <property type="entry name" value="Glycogen Phosphorylase B"/>
    <property type="match status" value="2"/>
</dbReference>
<dbReference type="InterPro" id="IPR002213">
    <property type="entry name" value="UDP_glucos_trans"/>
</dbReference>
<dbReference type="CDD" id="cd03784">
    <property type="entry name" value="GT1_Gtf-like"/>
    <property type="match status" value="1"/>
</dbReference>
<proteinExistence type="predicted"/>
<dbReference type="SUPFAM" id="SSF53756">
    <property type="entry name" value="UDP-Glycosyltransferase/glycogen phosphorylase"/>
    <property type="match status" value="1"/>
</dbReference>
<gene>
    <name evidence="3" type="ORF">COW36_02570</name>
</gene>
<dbReference type="FunFam" id="3.40.50.2000:FF:000009">
    <property type="entry name" value="Sterol 3-beta-glucosyltransferase UGT80A2"/>
    <property type="match status" value="1"/>
</dbReference>
<dbReference type="GO" id="GO:0016758">
    <property type="term" value="F:hexosyltransferase activity"/>
    <property type="evidence" value="ECO:0007669"/>
    <property type="project" value="InterPro"/>
</dbReference>
<dbReference type="Pfam" id="PF03033">
    <property type="entry name" value="Glyco_transf_28"/>
    <property type="match status" value="1"/>
</dbReference>